<evidence type="ECO:0008006" key="4">
    <source>
        <dbReference type="Google" id="ProtNLM"/>
    </source>
</evidence>
<dbReference type="InterPro" id="IPR006837">
    <property type="entry name" value="Divergent_DAC"/>
</dbReference>
<feature type="chain" id="PRO_5031275155" description="Divergent polysaccharide deacetylase family protein" evidence="1">
    <location>
        <begin position="24"/>
        <end position="242"/>
    </location>
</feature>
<reference evidence="3" key="1">
    <citation type="journal article" date="2018" name="Front. Microbiol.">
        <title>Genome-Based Analysis Reveals the Taxonomy and Diversity of the Family Idiomarinaceae.</title>
        <authorList>
            <person name="Liu Y."/>
            <person name="Lai Q."/>
            <person name="Shao Z."/>
        </authorList>
    </citation>
    <scope>NUCLEOTIDE SEQUENCE [LARGE SCALE GENOMIC DNA]</scope>
    <source>
        <strain evidence="3">KYW314</strain>
    </source>
</reference>
<gene>
    <name evidence="2" type="ORF">CWE22_07225</name>
</gene>
<dbReference type="CDD" id="cd10936">
    <property type="entry name" value="CE4_DAC2"/>
    <property type="match status" value="1"/>
</dbReference>
<evidence type="ECO:0000313" key="2">
    <source>
        <dbReference type="EMBL" id="RUO41931.1"/>
    </source>
</evidence>
<feature type="signal peptide" evidence="1">
    <location>
        <begin position="1"/>
        <end position="23"/>
    </location>
</feature>
<keyword evidence="3" id="KW-1185">Reference proteome</keyword>
<dbReference type="InterPro" id="IPR011330">
    <property type="entry name" value="Glyco_hydro/deAcase_b/a-brl"/>
</dbReference>
<organism evidence="2 3">
    <name type="scientific">Pseudidiomarina aestuarii</name>
    <dbReference type="NCBI Taxonomy" id="624146"/>
    <lineage>
        <taxon>Bacteria</taxon>
        <taxon>Pseudomonadati</taxon>
        <taxon>Pseudomonadota</taxon>
        <taxon>Gammaproteobacteria</taxon>
        <taxon>Alteromonadales</taxon>
        <taxon>Idiomarinaceae</taxon>
        <taxon>Pseudidiomarina</taxon>
    </lineage>
</organism>
<evidence type="ECO:0000313" key="3">
    <source>
        <dbReference type="Proteomes" id="UP000287766"/>
    </source>
</evidence>
<dbReference type="Gene3D" id="3.20.20.370">
    <property type="entry name" value="Glycoside hydrolase/deacetylase"/>
    <property type="match status" value="1"/>
</dbReference>
<name>A0A7Z7EU89_9GAMM</name>
<dbReference type="Pfam" id="PF04748">
    <property type="entry name" value="Polysacc_deac_2"/>
    <property type="match status" value="1"/>
</dbReference>
<proteinExistence type="predicted"/>
<comment type="caution">
    <text evidence="2">The sequence shown here is derived from an EMBL/GenBank/DDBJ whole genome shotgun (WGS) entry which is preliminary data.</text>
</comment>
<dbReference type="EMBL" id="PIPR01000001">
    <property type="protein sequence ID" value="RUO41931.1"/>
    <property type="molecule type" value="Genomic_DNA"/>
</dbReference>
<accession>A0A7Z7EU89</accession>
<protein>
    <recommendedName>
        <fullName evidence="4">Divergent polysaccharide deacetylase family protein</fullName>
    </recommendedName>
</protein>
<dbReference type="Proteomes" id="UP000287766">
    <property type="component" value="Unassembled WGS sequence"/>
</dbReference>
<dbReference type="PANTHER" id="PTHR30105:SF2">
    <property type="entry name" value="DIVERGENT POLYSACCHARIDE DEACETYLASE SUPERFAMILY"/>
    <property type="match status" value="1"/>
</dbReference>
<keyword evidence="1" id="KW-0732">Signal</keyword>
<dbReference type="AlphaFoldDB" id="A0A7Z7EU89"/>
<dbReference type="GO" id="GO:0005975">
    <property type="term" value="P:carbohydrate metabolic process"/>
    <property type="evidence" value="ECO:0007669"/>
    <property type="project" value="InterPro"/>
</dbReference>
<evidence type="ECO:0000256" key="1">
    <source>
        <dbReference type="SAM" id="SignalP"/>
    </source>
</evidence>
<sequence>MDALMRTFVIALLMCISSASAWAAQVAIIIDDMGHHRSNQRFIELSAPAAPLTFSFLPYTAYAAEQAQQAATAGYEVMLHLPMASGPHHDAGIDALQLNESQEELVARMNAALARIPQARGVNNHMGSLLTTNVAAMKSVMNELANRELFFIDSRTTAETVAEATARSIGVPTARRHVFLDHERTPEGLSKAWEELLKQAVARGFAVAIAHPHDLTYDFLREHLGELDQRGIRLVPASELTR</sequence>
<dbReference type="SUPFAM" id="SSF88713">
    <property type="entry name" value="Glycoside hydrolase/deacetylase"/>
    <property type="match status" value="1"/>
</dbReference>
<dbReference type="PANTHER" id="PTHR30105">
    <property type="entry name" value="UNCHARACTERIZED YIBQ-RELATED"/>
    <property type="match status" value="1"/>
</dbReference>